<evidence type="ECO:0000259" key="2">
    <source>
        <dbReference type="Pfam" id="PF23213"/>
    </source>
</evidence>
<organism evidence="3 4">
    <name type="scientific">Mycolicibacterium helvum</name>
    <dbReference type="NCBI Taxonomy" id="1534349"/>
    <lineage>
        <taxon>Bacteria</taxon>
        <taxon>Bacillati</taxon>
        <taxon>Actinomycetota</taxon>
        <taxon>Actinomycetes</taxon>
        <taxon>Mycobacteriales</taxon>
        <taxon>Mycobacteriaceae</taxon>
        <taxon>Mycolicibacterium</taxon>
    </lineage>
</organism>
<keyword evidence="4" id="KW-1185">Reference proteome</keyword>
<sequence>MLTPLTDSDEELHPPGRQDHWQESFYFNWVAQDTVGLARLGYRAREGTADAVVITMRGGRREFVYAAINQKVATAPSMRDGFRVGRLTLRMNEPLQSWRITLSGQDSIDLTWTALASPFDFAESGGAHVLAARHFEHPGAVTGVTRLRGRHHEIVGFGTRDKSWGPRDWATITGWEWISAQFDGDFAFTASQTGEPGSQTQSGFIYRAGQCVAIDSFDLEYSWQSPHRVAGLHLTIRDAHGGSYHVTGTATSDVPLFKSGMLLDETHTRFEAHVDGRRLAGAGIVEHTWHAGGFEALRWAPRLVPVLVDAIRAPRR</sequence>
<evidence type="ECO:0000313" key="4">
    <source>
        <dbReference type="Proteomes" id="UP000467148"/>
    </source>
</evidence>
<dbReference type="Pfam" id="PF23213">
    <property type="entry name" value="DUF7065"/>
    <property type="match status" value="1"/>
</dbReference>
<dbReference type="RefSeq" id="WP_163750525.1">
    <property type="nucleotide sequence ID" value="NZ_AP022596.1"/>
</dbReference>
<reference evidence="3 4" key="1">
    <citation type="journal article" date="2019" name="Emerg. Microbes Infect.">
        <title>Comprehensive subspecies identification of 175 nontuberculous mycobacteria species based on 7547 genomic profiles.</title>
        <authorList>
            <person name="Matsumoto Y."/>
            <person name="Kinjo T."/>
            <person name="Motooka D."/>
            <person name="Nabeya D."/>
            <person name="Jung N."/>
            <person name="Uechi K."/>
            <person name="Horii T."/>
            <person name="Iida T."/>
            <person name="Fujita J."/>
            <person name="Nakamura S."/>
        </authorList>
    </citation>
    <scope>NUCLEOTIDE SEQUENCE [LARGE SCALE GENOMIC DNA]</scope>
    <source>
        <strain evidence="3 4">JCM 30396</strain>
    </source>
</reference>
<dbReference type="KEGG" id="mhev:MHEL_48640"/>
<evidence type="ECO:0000259" key="1">
    <source>
        <dbReference type="Pfam" id="PF23212"/>
    </source>
</evidence>
<proteinExistence type="predicted"/>
<dbReference type="Proteomes" id="UP000467148">
    <property type="component" value="Chromosome"/>
</dbReference>
<feature type="domain" description="DUF7065" evidence="2">
    <location>
        <begin position="6"/>
        <end position="167"/>
    </location>
</feature>
<evidence type="ECO:0000313" key="3">
    <source>
        <dbReference type="EMBL" id="BBY66621.1"/>
    </source>
</evidence>
<evidence type="ECO:0008006" key="5">
    <source>
        <dbReference type="Google" id="ProtNLM"/>
    </source>
</evidence>
<protein>
    <recommendedName>
        <fullName evidence="5">AttH domain-containing protein</fullName>
    </recommendedName>
</protein>
<dbReference type="InterPro" id="IPR055493">
    <property type="entry name" value="DUF7065"/>
</dbReference>
<dbReference type="Pfam" id="PF23212">
    <property type="entry name" value="DUF7064"/>
    <property type="match status" value="1"/>
</dbReference>
<dbReference type="InterPro" id="IPR055492">
    <property type="entry name" value="DUF7064"/>
</dbReference>
<dbReference type="EMBL" id="AP022596">
    <property type="protein sequence ID" value="BBY66621.1"/>
    <property type="molecule type" value="Genomic_DNA"/>
</dbReference>
<dbReference type="AlphaFoldDB" id="A0A7I7TDH3"/>
<dbReference type="SUPFAM" id="SSF159245">
    <property type="entry name" value="AttH-like"/>
    <property type="match status" value="1"/>
</dbReference>
<accession>A0A7I7TDH3</accession>
<gene>
    <name evidence="3" type="ORF">MHEL_48640</name>
</gene>
<feature type="domain" description="DUF7064" evidence="1">
    <location>
        <begin position="168"/>
        <end position="290"/>
    </location>
</feature>
<name>A0A7I7TDH3_9MYCO</name>